<gene>
    <name evidence="7" type="ORF">SDC9_195101</name>
</gene>
<accession>A0A645IAM1</accession>
<feature type="transmembrane region" description="Helical" evidence="5">
    <location>
        <begin position="29"/>
        <end position="46"/>
    </location>
</feature>
<evidence type="ECO:0000256" key="4">
    <source>
        <dbReference type="ARBA" id="ARBA00023136"/>
    </source>
</evidence>
<keyword evidence="4 5" id="KW-0472">Membrane</keyword>
<dbReference type="InterPro" id="IPR010652">
    <property type="entry name" value="DUF1232"/>
</dbReference>
<evidence type="ECO:0000259" key="6">
    <source>
        <dbReference type="Pfam" id="PF06803"/>
    </source>
</evidence>
<dbReference type="Pfam" id="PF06803">
    <property type="entry name" value="DUF1232"/>
    <property type="match status" value="1"/>
</dbReference>
<proteinExistence type="predicted"/>
<organism evidence="7">
    <name type="scientific">bioreactor metagenome</name>
    <dbReference type="NCBI Taxonomy" id="1076179"/>
    <lineage>
        <taxon>unclassified sequences</taxon>
        <taxon>metagenomes</taxon>
        <taxon>ecological metagenomes</taxon>
    </lineage>
</organism>
<evidence type="ECO:0000256" key="3">
    <source>
        <dbReference type="ARBA" id="ARBA00022989"/>
    </source>
</evidence>
<evidence type="ECO:0000256" key="2">
    <source>
        <dbReference type="ARBA" id="ARBA00022692"/>
    </source>
</evidence>
<dbReference type="EMBL" id="VSSQ01109040">
    <property type="protein sequence ID" value="MPN47499.1"/>
    <property type="molecule type" value="Genomic_DNA"/>
</dbReference>
<comment type="subcellular location">
    <subcellularLocation>
        <location evidence="1">Endomembrane system</location>
        <topology evidence="1">Multi-pass membrane protein</topology>
    </subcellularLocation>
</comment>
<evidence type="ECO:0000313" key="7">
    <source>
        <dbReference type="EMBL" id="MPN47499.1"/>
    </source>
</evidence>
<evidence type="ECO:0000256" key="1">
    <source>
        <dbReference type="ARBA" id="ARBA00004127"/>
    </source>
</evidence>
<name>A0A645IAM1_9ZZZZ</name>
<keyword evidence="2 5" id="KW-0812">Transmembrane</keyword>
<feature type="transmembrane region" description="Helical" evidence="5">
    <location>
        <begin position="100"/>
        <end position="118"/>
    </location>
</feature>
<sequence length="119" mass="13555">MINLKEKANKLKLDLPAIFIALKKRETPLIAKFFAVITIAYALSPIDLIPDFIPILGLLDDIILLPIFIALTIKFIPSEILEQCKVESTDLWSNGKPKKWYFSIPVILIWVIILLLIIN</sequence>
<dbReference type="AlphaFoldDB" id="A0A645IAM1"/>
<evidence type="ECO:0000256" key="5">
    <source>
        <dbReference type="SAM" id="Phobius"/>
    </source>
</evidence>
<keyword evidence="3 5" id="KW-1133">Transmembrane helix</keyword>
<dbReference type="GO" id="GO:0012505">
    <property type="term" value="C:endomembrane system"/>
    <property type="evidence" value="ECO:0007669"/>
    <property type="project" value="UniProtKB-SubCell"/>
</dbReference>
<comment type="caution">
    <text evidence="7">The sequence shown here is derived from an EMBL/GenBank/DDBJ whole genome shotgun (WGS) entry which is preliminary data.</text>
</comment>
<protein>
    <recommendedName>
        <fullName evidence="6">DUF1232 domain-containing protein</fullName>
    </recommendedName>
</protein>
<feature type="domain" description="DUF1232" evidence="6">
    <location>
        <begin position="31"/>
        <end position="66"/>
    </location>
</feature>
<reference evidence="7" key="1">
    <citation type="submission" date="2019-08" db="EMBL/GenBank/DDBJ databases">
        <authorList>
            <person name="Kucharzyk K."/>
            <person name="Murdoch R.W."/>
            <person name="Higgins S."/>
            <person name="Loffler F."/>
        </authorList>
    </citation>
    <scope>NUCLEOTIDE SEQUENCE</scope>
</reference>